<protein>
    <submittedName>
        <fullName evidence="1">Uncharacterized protein</fullName>
    </submittedName>
</protein>
<proteinExistence type="predicted"/>
<dbReference type="Proteomes" id="UP000188298">
    <property type="component" value="Chromosome"/>
</dbReference>
<gene>
    <name evidence="1" type="ORF">XJ32_01185</name>
</gene>
<name>A0A1Q2LET1_9HELI</name>
<evidence type="ECO:0000313" key="2">
    <source>
        <dbReference type="Proteomes" id="UP000188298"/>
    </source>
</evidence>
<dbReference type="AlphaFoldDB" id="A0A1Q2LET1"/>
<accession>A0A1Q2LET1</accession>
<dbReference type="KEGG" id="hbl:XJ32_01185"/>
<evidence type="ECO:0000313" key="1">
    <source>
        <dbReference type="EMBL" id="AQQ58941.1"/>
    </source>
</evidence>
<reference evidence="1 2" key="1">
    <citation type="submission" date="2017-02" db="EMBL/GenBank/DDBJ databases">
        <title>Whole genome sequencing of Helicobacter bilis strain AAQJH.</title>
        <authorList>
            <person name="Conlan S."/>
            <person name="Thomas P.J."/>
            <person name="Mullikin J."/>
            <person name="Palmore T.N."/>
            <person name="Frank K.M."/>
            <person name="Segre J.A."/>
        </authorList>
    </citation>
    <scope>NUCLEOTIDE SEQUENCE [LARGE SCALE GENOMIC DNA]</scope>
    <source>
        <strain evidence="1 2">AAQJH</strain>
    </source>
</reference>
<sequence length="66" mass="7846">MIVCACDVALLSHFVMVLTLKKLKHLYFHASEMFRLTPRAIRKDFTHTCKNDNRKKAQYDKKWASF</sequence>
<dbReference type="EMBL" id="CP019645">
    <property type="protein sequence ID" value="AQQ58941.1"/>
    <property type="molecule type" value="Genomic_DNA"/>
</dbReference>
<organism evidence="1 2">
    <name type="scientific">Helicobacter bilis</name>
    <dbReference type="NCBI Taxonomy" id="37372"/>
    <lineage>
        <taxon>Bacteria</taxon>
        <taxon>Pseudomonadati</taxon>
        <taxon>Campylobacterota</taxon>
        <taxon>Epsilonproteobacteria</taxon>
        <taxon>Campylobacterales</taxon>
        <taxon>Helicobacteraceae</taxon>
        <taxon>Helicobacter</taxon>
    </lineage>
</organism>